<reference evidence="1 2" key="1">
    <citation type="submission" date="2020-08" db="EMBL/GenBank/DDBJ databases">
        <title>Genomic Encyclopedia of Type Strains, Phase IV (KMG-IV): sequencing the most valuable type-strain genomes for metagenomic binning, comparative biology and taxonomic classification.</title>
        <authorList>
            <person name="Goeker M."/>
        </authorList>
    </citation>
    <scope>NUCLEOTIDE SEQUENCE [LARGE SCALE GENOMIC DNA]</scope>
    <source>
        <strain evidence="1 2">DSM 102238</strain>
    </source>
</reference>
<comment type="caution">
    <text evidence="1">The sequence shown here is derived from an EMBL/GenBank/DDBJ whole genome shotgun (WGS) entry which is preliminary data.</text>
</comment>
<protein>
    <submittedName>
        <fullName evidence="1">Uncharacterized protein</fullName>
    </submittedName>
</protein>
<dbReference type="RefSeq" id="WP_183198555.1">
    <property type="nucleotide sequence ID" value="NZ_JACIEK010000001.1"/>
</dbReference>
<dbReference type="AlphaFoldDB" id="A0A7W6E9I9"/>
<organism evidence="1 2">
    <name type="scientific">Aureimonas pseudogalii</name>
    <dbReference type="NCBI Taxonomy" id="1744844"/>
    <lineage>
        <taxon>Bacteria</taxon>
        <taxon>Pseudomonadati</taxon>
        <taxon>Pseudomonadota</taxon>
        <taxon>Alphaproteobacteria</taxon>
        <taxon>Hyphomicrobiales</taxon>
        <taxon>Aurantimonadaceae</taxon>
        <taxon>Aureimonas</taxon>
    </lineage>
</organism>
<accession>A0A7W6E9I9</accession>
<evidence type="ECO:0000313" key="1">
    <source>
        <dbReference type="EMBL" id="MBB3997240.1"/>
    </source>
</evidence>
<gene>
    <name evidence="1" type="ORF">GGR04_001061</name>
</gene>
<proteinExistence type="predicted"/>
<evidence type="ECO:0000313" key="2">
    <source>
        <dbReference type="Proteomes" id="UP000542776"/>
    </source>
</evidence>
<keyword evidence="2" id="KW-1185">Reference proteome</keyword>
<dbReference type="Proteomes" id="UP000542776">
    <property type="component" value="Unassembled WGS sequence"/>
</dbReference>
<sequence>MTDHDTFRMYWVMKTFADLFAKWDTIAAFGADIGVSDMHARAMKRRGSVPPEYWPQLVRAAKSKGVREVDIEALAEMRAARRQNRASSAGVAA</sequence>
<name>A0A7W6E9I9_9HYPH</name>
<dbReference type="EMBL" id="JACIEK010000001">
    <property type="protein sequence ID" value="MBB3997240.1"/>
    <property type="molecule type" value="Genomic_DNA"/>
</dbReference>